<dbReference type="Gene3D" id="3.90.1150.170">
    <property type="match status" value="2"/>
</dbReference>
<proteinExistence type="inferred from homology"/>
<dbReference type="InterPro" id="IPR015421">
    <property type="entry name" value="PyrdxlP-dep_Trfase_major"/>
</dbReference>
<dbReference type="EMBL" id="LOCQ01000060">
    <property type="protein sequence ID" value="OBV37604.1"/>
    <property type="molecule type" value="Genomic_DNA"/>
</dbReference>
<accession>A0A1A7BXY0</accession>
<dbReference type="PANTHER" id="PTHR11999">
    <property type="entry name" value="GROUP II PYRIDOXAL-5-PHOSPHATE DECARBOXYLASE"/>
    <property type="match status" value="1"/>
</dbReference>
<dbReference type="InterPro" id="IPR010977">
    <property type="entry name" value="Aromatic_deC"/>
</dbReference>
<dbReference type="PROSITE" id="PS00392">
    <property type="entry name" value="DDC_GAD_HDC_YDC"/>
    <property type="match status" value="1"/>
</dbReference>
<dbReference type="PRINTS" id="PR00800">
    <property type="entry name" value="YHDCRBOXLASE"/>
</dbReference>
<dbReference type="Gene3D" id="3.40.640.10">
    <property type="entry name" value="Type I PLP-dependent aspartate aminotransferase-like (Major domain)"/>
    <property type="match status" value="1"/>
</dbReference>
<evidence type="ECO:0000256" key="5">
    <source>
        <dbReference type="PIRSR" id="PIRSR602129-50"/>
    </source>
</evidence>
<dbReference type="InterPro" id="IPR015424">
    <property type="entry name" value="PyrdxlP-dep_Trfase"/>
</dbReference>
<evidence type="ECO:0000256" key="6">
    <source>
        <dbReference type="RuleBase" id="RU000382"/>
    </source>
</evidence>
<evidence type="ECO:0000256" key="2">
    <source>
        <dbReference type="ARBA" id="ARBA00022793"/>
    </source>
</evidence>
<dbReference type="SUPFAM" id="SSF53383">
    <property type="entry name" value="PLP-dependent transferases"/>
    <property type="match status" value="1"/>
</dbReference>
<name>A0A1A7BXY0_9BURK</name>
<dbReference type="RefSeq" id="WP_065309829.1">
    <property type="nucleotide sequence ID" value="NZ_LOCQ01000060.1"/>
</dbReference>
<dbReference type="Proteomes" id="UP000092713">
    <property type="component" value="Unassembled WGS sequence"/>
</dbReference>
<dbReference type="GO" id="GO:0019752">
    <property type="term" value="P:carboxylic acid metabolic process"/>
    <property type="evidence" value="ECO:0007669"/>
    <property type="project" value="InterPro"/>
</dbReference>
<evidence type="ECO:0000256" key="1">
    <source>
        <dbReference type="ARBA" id="ARBA00001933"/>
    </source>
</evidence>
<comment type="similarity">
    <text evidence="6">Belongs to the group II decarboxylase family.</text>
</comment>
<evidence type="ECO:0000313" key="8">
    <source>
        <dbReference type="Proteomes" id="UP000092713"/>
    </source>
</evidence>
<feature type="modified residue" description="N6-(pyridoxal phosphate)lysine" evidence="5">
    <location>
        <position position="304"/>
    </location>
</feature>
<dbReference type="GO" id="GO:0006520">
    <property type="term" value="P:amino acid metabolic process"/>
    <property type="evidence" value="ECO:0007669"/>
    <property type="project" value="InterPro"/>
</dbReference>
<dbReference type="GO" id="GO:0016831">
    <property type="term" value="F:carboxy-lyase activity"/>
    <property type="evidence" value="ECO:0007669"/>
    <property type="project" value="UniProtKB-KW"/>
</dbReference>
<evidence type="ECO:0000256" key="3">
    <source>
        <dbReference type="ARBA" id="ARBA00022898"/>
    </source>
</evidence>
<dbReference type="InterPro" id="IPR002129">
    <property type="entry name" value="PyrdxlP-dep_de-COase"/>
</dbReference>
<dbReference type="PANTHER" id="PTHR11999:SF70">
    <property type="entry name" value="MIP05841P"/>
    <property type="match status" value="1"/>
</dbReference>
<organism evidence="7 8">
    <name type="scientific">Janthinobacterium psychrotolerans</name>
    <dbReference type="NCBI Taxonomy" id="1747903"/>
    <lineage>
        <taxon>Bacteria</taxon>
        <taxon>Pseudomonadati</taxon>
        <taxon>Pseudomonadota</taxon>
        <taxon>Betaproteobacteria</taxon>
        <taxon>Burkholderiales</taxon>
        <taxon>Oxalobacteraceae</taxon>
        <taxon>Janthinobacterium</taxon>
    </lineage>
</organism>
<reference evidence="7 8" key="1">
    <citation type="submission" date="2016-04" db="EMBL/GenBank/DDBJ databases">
        <title>Draft genome sequence of Janthinobacterium psychrotolerans sp. nov., isolated from freshwater sediments in Denmark.</title>
        <authorList>
            <person name="Gong X."/>
            <person name="Skrivergaard S."/>
            <person name="Korsgaard B.S."/>
            <person name="Schreiber L."/>
            <person name="Marshall I.P."/>
            <person name="Finster K."/>
            <person name="Schramm A."/>
        </authorList>
    </citation>
    <scope>NUCLEOTIDE SEQUENCE [LARGE SCALE GENOMIC DNA]</scope>
    <source>
        <strain evidence="7 8">S3-2</strain>
    </source>
</reference>
<dbReference type="OrthoDB" id="9803665at2"/>
<dbReference type="AlphaFoldDB" id="A0A1A7BXY0"/>
<keyword evidence="3 5" id="KW-0663">Pyridoxal phosphate</keyword>
<dbReference type="PATRIC" id="fig|1747903.4.peg.1127"/>
<keyword evidence="4 6" id="KW-0456">Lyase</keyword>
<dbReference type="STRING" id="1747903.ASR47_1003266"/>
<dbReference type="GO" id="GO:0030170">
    <property type="term" value="F:pyridoxal phosphate binding"/>
    <property type="evidence" value="ECO:0007669"/>
    <property type="project" value="InterPro"/>
</dbReference>
<evidence type="ECO:0000256" key="4">
    <source>
        <dbReference type="ARBA" id="ARBA00023239"/>
    </source>
</evidence>
<keyword evidence="8" id="KW-1185">Reference proteome</keyword>
<protein>
    <submittedName>
        <fullName evidence="7">Glutamate or tyrosine decarboxylase</fullName>
    </submittedName>
</protein>
<evidence type="ECO:0000313" key="7">
    <source>
        <dbReference type="EMBL" id="OBV37604.1"/>
    </source>
</evidence>
<comment type="cofactor">
    <cofactor evidence="1 5 6">
        <name>pyridoxal 5'-phosphate</name>
        <dbReference type="ChEBI" id="CHEBI:597326"/>
    </cofactor>
</comment>
<comment type="caution">
    <text evidence="7">The sequence shown here is derived from an EMBL/GenBank/DDBJ whole genome shotgun (WGS) entry which is preliminary data.</text>
</comment>
<gene>
    <name evidence="7" type="ORF">ASR47_1003266</name>
</gene>
<sequence>MLPPDPDSLDPQTPEDWDAFRAQSHRMLDDMLDYAQQIRTRPVWQSAPATARASFAEPLPRAPGELADAHATFMHDVLPYAVGNVHPGFMGWVHGGGTPVGMLAEMLAAGLNANVGGRSQMPVEVERQICRWMRELFAFPESASGVFVTGTSMANLMGLLVARTQALGVAARQDGLKDARLVAYTSAAAHGCIAQAMDLSGLGTSSLRRIAVNDRQQIDVKALAQAIALDRAAGLTPFLVVGTAGTVDTGAIDDLTALAALAAREQLWFHVDGAYGALGMLTPEVAPLLAGIELADSLAFDFHKWGQVPYDAGFLLVRDGARHMAAFAAPAAYLRREARGLAGGSPWPCDFGPDLSRGFRALKTWFTFKVHGAERMGAAIAHTCALARQLAARVQATPELELLAPVTLNIVCFRHRGVPGGDSDSFNREIVGDLHESGVAAPSTTTIGGQLAIRAAIVNHRTRAHDIDALVDAVLRFGAARMS</sequence>
<keyword evidence="2" id="KW-0210">Decarboxylase</keyword>
<dbReference type="InterPro" id="IPR021115">
    <property type="entry name" value="Pyridoxal-P_BS"/>
</dbReference>
<dbReference type="Pfam" id="PF00282">
    <property type="entry name" value="Pyridoxal_deC"/>
    <property type="match status" value="1"/>
</dbReference>